<protein>
    <recommendedName>
        <fullName evidence="8">Probable cytosol aminopeptidase</fullName>
        <ecNumber evidence="8">3.4.11.1</ecNumber>
    </recommendedName>
    <alternativeName>
        <fullName evidence="8">Leucine aminopeptidase</fullName>
        <shortName evidence="8">LAP</shortName>
        <ecNumber evidence="8">3.4.11.10</ecNumber>
    </alternativeName>
    <alternativeName>
        <fullName evidence="8">Leucyl aminopeptidase</fullName>
    </alternativeName>
</protein>
<feature type="chain" id="PRO_5021919961" description="Probable cytosol aminopeptidase" evidence="9">
    <location>
        <begin position="19"/>
        <end position="512"/>
    </location>
</feature>
<keyword evidence="5 8" id="KW-0645">Protease</keyword>
<feature type="active site" evidence="8">
    <location>
        <position position="363"/>
    </location>
</feature>
<comment type="caution">
    <text evidence="11">The sequence shown here is derived from an EMBL/GenBank/DDBJ whole genome shotgun (WGS) entry which is preliminary data.</text>
</comment>
<gene>
    <name evidence="8" type="primary">pepA</name>
    <name evidence="11" type="ORF">FKG94_13635</name>
</gene>
<dbReference type="InterPro" id="IPR023042">
    <property type="entry name" value="Peptidase_M17_leu_NH2_pept"/>
</dbReference>
<dbReference type="PRINTS" id="PR00481">
    <property type="entry name" value="LAMNOPPTDASE"/>
</dbReference>
<dbReference type="NCBIfam" id="NF002077">
    <property type="entry name" value="PRK00913.2-4"/>
    <property type="match status" value="1"/>
</dbReference>
<dbReference type="EC" id="3.4.11.1" evidence="8"/>
<evidence type="ECO:0000256" key="2">
    <source>
        <dbReference type="ARBA" id="ARBA00000967"/>
    </source>
</evidence>
<dbReference type="AlphaFoldDB" id="A0A545TLR3"/>
<dbReference type="Gene3D" id="3.40.220.10">
    <property type="entry name" value="Leucine Aminopeptidase, subunit E, domain 1"/>
    <property type="match status" value="1"/>
</dbReference>
<keyword evidence="12" id="KW-1185">Reference proteome</keyword>
<feature type="active site" evidence="8">
    <location>
        <position position="289"/>
    </location>
</feature>
<proteinExistence type="inferred from homology"/>
<dbReference type="PANTHER" id="PTHR11963:SF23">
    <property type="entry name" value="CYTOSOL AMINOPEPTIDASE"/>
    <property type="match status" value="1"/>
</dbReference>
<keyword evidence="9" id="KW-0732">Signal</keyword>
<dbReference type="Proteomes" id="UP000319732">
    <property type="component" value="Unassembled WGS sequence"/>
</dbReference>
<name>A0A545TLR3_9GAMM</name>
<evidence type="ECO:0000313" key="11">
    <source>
        <dbReference type="EMBL" id="TQV78116.1"/>
    </source>
</evidence>
<comment type="subcellular location">
    <subcellularLocation>
        <location evidence="8">Cytoplasm</location>
    </subcellularLocation>
</comment>
<keyword evidence="4 8" id="KW-0031">Aminopeptidase</keyword>
<feature type="binding site" evidence="8">
    <location>
        <position position="361"/>
    </location>
    <ligand>
        <name>Mn(2+)</name>
        <dbReference type="ChEBI" id="CHEBI:29035"/>
        <label>1</label>
    </ligand>
</feature>
<dbReference type="InterPro" id="IPR000819">
    <property type="entry name" value="Peptidase_M17_C"/>
</dbReference>
<dbReference type="SUPFAM" id="SSF52949">
    <property type="entry name" value="Macro domain-like"/>
    <property type="match status" value="1"/>
</dbReference>
<sequence length="512" mass="54526">MRYLLVLISLFLIYPSHATERAVDFTAPELPQSGHIVIPVREGLQWTTAGQQADQRLNAALSRAAENAGFTGKAGKTLTLFSVGDYARIDLVGVAPTPLTQAELQDFGGAVATAIKKDSGLDIQILAEGIETGVGNPGAHIALGFQLGDYAFKRYKRTKGTDRQQGRVVILVGNAESSAAHYREELAHLAKGVAFARDIGNEPGNVIYPESFVERTRTAMKGLRRVKIEVMAQNKLERLGMGALLGVGAGSAREPRLLIVDYRGRAGDETDMALVGKGISFDTGGISIKPNKNMWKMKSDLSGAAAVMGTLMQLAAREAAVNVVAVAALAENMPSGTAIRPGDVLTSLSGKTIEIMSTDAEGRLVLADAVTYVQQRYKPALLVDVATLTGSAARALGDDYGALFTRDDTLTELFANAGTQSGETVWPLPLNAGHYEQLDSLIADLKNTADKPPGASTGAAFIGSFIDAEQAWVHLDIAGVDWRDKALPTVPKGHAGWGVRLLDQVIRIRLNQ</sequence>
<evidence type="ECO:0000256" key="1">
    <source>
        <dbReference type="ARBA" id="ARBA00000135"/>
    </source>
</evidence>
<dbReference type="HAMAP" id="MF_00181">
    <property type="entry name" value="Cytosol_peptidase_M17"/>
    <property type="match status" value="1"/>
</dbReference>
<dbReference type="InterPro" id="IPR008283">
    <property type="entry name" value="Peptidase_M17_N"/>
</dbReference>
<evidence type="ECO:0000256" key="8">
    <source>
        <dbReference type="HAMAP-Rule" id="MF_00181"/>
    </source>
</evidence>
<feature type="signal peptide" evidence="9">
    <location>
        <begin position="1"/>
        <end position="18"/>
    </location>
</feature>
<reference evidence="11 12" key="1">
    <citation type="submission" date="2019-06" db="EMBL/GenBank/DDBJ databases">
        <title>Whole genome sequence for Cellvibrionaceae sp. R142.</title>
        <authorList>
            <person name="Wang G."/>
        </authorList>
    </citation>
    <scope>NUCLEOTIDE SEQUENCE [LARGE SCALE GENOMIC DNA]</scope>
    <source>
        <strain evidence="11 12">R142</strain>
    </source>
</reference>
<dbReference type="Gene3D" id="3.40.630.10">
    <property type="entry name" value="Zn peptidases"/>
    <property type="match status" value="1"/>
</dbReference>
<feature type="domain" description="Cytosol aminopeptidase" evidence="10">
    <location>
        <begin position="357"/>
        <end position="364"/>
    </location>
</feature>
<keyword evidence="8" id="KW-0479">Metal-binding</keyword>
<evidence type="ECO:0000256" key="3">
    <source>
        <dbReference type="ARBA" id="ARBA00009528"/>
    </source>
</evidence>
<evidence type="ECO:0000256" key="5">
    <source>
        <dbReference type="ARBA" id="ARBA00022670"/>
    </source>
</evidence>
<keyword evidence="6 8" id="KW-0378">Hydrolase</keyword>
<dbReference type="InterPro" id="IPR011356">
    <property type="entry name" value="Leucine_aapep/pepB"/>
</dbReference>
<dbReference type="GO" id="GO:0030145">
    <property type="term" value="F:manganese ion binding"/>
    <property type="evidence" value="ECO:0007669"/>
    <property type="project" value="UniProtKB-UniRule"/>
</dbReference>
<feature type="binding site" evidence="8">
    <location>
        <position position="359"/>
    </location>
    <ligand>
        <name>Mn(2+)</name>
        <dbReference type="ChEBI" id="CHEBI:29035"/>
        <label>1</label>
    </ligand>
</feature>
<dbReference type="EC" id="3.4.11.10" evidence="8"/>
<keyword evidence="7 8" id="KW-0464">Manganese</keyword>
<comment type="catalytic activity">
    <reaction evidence="2 8">
        <text>Release of an N-terminal amino acid, preferentially leucine, but not glutamic or aspartic acids.</text>
        <dbReference type="EC" id="3.4.11.10"/>
    </reaction>
</comment>
<comment type="cofactor">
    <cofactor evidence="8">
        <name>Mn(2+)</name>
        <dbReference type="ChEBI" id="CHEBI:29035"/>
    </cofactor>
    <text evidence="8">Binds 2 manganese ions per subunit.</text>
</comment>
<evidence type="ECO:0000256" key="7">
    <source>
        <dbReference type="ARBA" id="ARBA00023211"/>
    </source>
</evidence>
<dbReference type="RefSeq" id="WP_142904895.1">
    <property type="nucleotide sequence ID" value="NZ_ML660094.1"/>
</dbReference>
<feature type="binding site" evidence="8">
    <location>
        <position position="300"/>
    </location>
    <ligand>
        <name>Mn(2+)</name>
        <dbReference type="ChEBI" id="CHEBI:29035"/>
        <label>2</label>
    </ligand>
</feature>
<evidence type="ECO:0000313" key="12">
    <source>
        <dbReference type="Proteomes" id="UP000319732"/>
    </source>
</evidence>
<dbReference type="Pfam" id="PF00883">
    <property type="entry name" value="Peptidase_M17"/>
    <property type="match status" value="1"/>
</dbReference>
<comment type="catalytic activity">
    <reaction evidence="1 8">
        <text>Release of an N-terminal amino acid, Xaa-|-Yaa-, in which Xaa is preferably Leu, but may be other amino acids including Pro although not Arg or Lys, and Yaa may be Pro. Amino acid amides and methyl esters are also readily hydrolyzed, but rates on arylamides are exceedingly low.</text>
        <dbReference type="EC" id="3.4.11.1"/>
    </reaction>
</comment>
<dbReference type="PROSITE" id="PS00631">
    <property type="entry name" value="CYTOSOL_AP"/>
    <property type="match status" value="1"/>
</dbReference>
<keyword evidence="8" id="KW-0963">Cytoplasm</keyword>
<organism evidence="11 12">
    <name type="scientific">Exilibacterium tricleocarpae</name>
    <dbReference type="NCBI Taxonomy" id="2591008"/>
    <lineage>
        <taxon>Bacteria</taxon>
        <taxon>Pseudomonadati</taxon>
        <taxon>Pseudomonadota</taxon>
        <taxon>Gammaproteobacteria</taxon>
        <taxon>Cellvibrionales</taxon>
        <taxon>Cellvibrionaceae</taxon>
        <taxon>Exilibacterium</taxon>
    </lineage>
</organism>
<evidence type="ECO:0000256" key="4">
    <source>
        <dbReference type="ARBA" id="ARBA00022438"/>
    </source>
</evidence>
<dbReference type="GO" id="GO:0005737">
    <property type="term" value="C:cytoplasm"/>
    <property type="evidence" value="ECO:0007669"/>
    <property type="project" value="UniProtKB-SubCell"/>
</dbReference>
<evidence type="ECO:0000256" key="6">
    <source>
        <dbReference type="ARBA" id="ARBA00022801"/>
    </source>
</evidence>
<dbReference type="Pfam" id="PF02789">
    <property type="entry name" value="Peptidase_M17_N"/>
    <property type="match status" value="1"/>
</dbReference>
<evidence type="ECO:0000256" key="9">
    <source>
        <dbReference type="SAM" id="SignalP"/>
    </source>
</evidence>
<feature type="binding site" evidence="8">
    <location>
        <position position="282"/>
    </location>
    <ligand>
        <name>Mn(2+)</name>
        <dbReference type="ChEBI" id="CHEBI:29035"/>
        <label>1</label>
    </ligand>
</feature>
<feature type="binding site" evidence="8">
    <location>
        <position position="277"/>
    </location>
    <ligand>
        <name>Mn(2+)</name>
        <dbReference type="ChEBI" id="CHEBI:29035"/>
        <label>2</label>
    </ligand>
</feature>
<comment type="function">
    <text evidence="8">Presumably involved in the processing and regular turnover of intracellular proteins. Catalyzes the removal of unsubstituted N-terminal amino acids from various peptides.</text>
</comment>
<dbReference type="EMBL" id="VHSG01000013">
    <property type="protein sequence ID" value="TQV78116.1"/>
    <property type="molecule type" value="Genomic_DNA"/>
</dbReference>
<dbReference type="OrthoDB" id="9809354at2"/>
<dbReference type="CDD" id="cd00433">
    <property type="entry name" value="Peptidase_M17"/>
    <property type="match status" value="1"/>
</dbReference>
<dbReference type="PANTHER" id="PTHR11963">
    <property type="entry name" value="LEUCINE AMINOPEPTIDASE-RELATED"/>
    <property type="match status" value="1"/>
</dbReference>
<dbReference type="GO" id="GO:0006508">
    <property type="term" value="P:proteolysis"/>
    <property type="evidence" value="ECO:0007669"/>
    <property type="project" value="UniProtKB-KW"/>
</dbReference>
<accession>A0A545TLR3</accession>
<feature type="binding site" evidence="8">
    <location>
        <position position="361"/>
    </location>
    <ligand>
        <name>Mn(2+)</name>
        <dbReference type="ChEBI" id="CHEBI:29035"/>
        <label>2</label>
    </ligand>
</feature>
<dbReference type="InterPro" id="IPR043472">
    <property type="entry name" value="Macro_dom-like"/>
</dbReference>
<feature type="binding site" evidence="8">
    <location>
        <position position="282"/>
    </location>
    <ligand>
        <name>Mn(2+)</name>
        <dbReference type="ChEBI" id="CHEBI:29035"/>
        <label>2</label>
    </ligand>
</feature>
<evidence type="ECO:0000259" key="10">
    <source>
        <dbReference type="PROSITE" id="PS00631"/>
    </source>
</evidence>
<dbReference type="GO" id="GO:0070006">
    <property type="term" value="F:metalloaminopeptidase activity"/>
    <property type="evidence" value="ECO:0007669"/>
    <property type="project" value="InterPro"/>
</dbReference>
<dbReference type="SUPFAM" id="SSF53187">
    <property type="entry name" value="Zn-dependent exopeptidases"/>
    <property type="match status" value="1"/>
</dbReference>
<comment type="similarity">
    <text evidence="3 8">Belongs to the peptidase M17 family.</text>
</comment>